<sequence length="178" mass="19523">MGAPLSKGALALPAESVGVFGRHRDPCDDPRNAEVIAFLRRHLTLAEQLWPRFVPELRAVRDVTMGELRTHPDLVGELIDLAPSRKDAWMLMGAPVLIAPSGVMYATAFSMHELMVRCGDVADPRLLAPASREEPVGPGWHALNVWLSGVPRPDRPAARRNLMQLVARARSTAAKLRS</sequence>
<evidence type="ECO:0000313" key="1">
    <source>
        <dbReference type="EMBL" id="BDE05209.1"/>
    </source>
</evidence>
<evidence type="ECO:0000313" key="2">
    <source>
        <dbReference type="Proteomes" id="UP001317532"/>
    </source>
</evidence>
<protein>
    <submittedName>
        <fullName evidence="1">Uncharacterized protein</fullName>
    </submittedName>
</protein>
<dbReference type="KEGG" id="vab:WPS_04850"/>
<proteinExistence type="predicted"/>
<accession>A0AAN1XT57</accession>
<organism evidence="1 2">
    <name type="scientific">Vulcanimicrobium alpinum</name>
    <dbReference type="NCBI Taxonomy" id="3016050"/>
    <lineage>
        <taxon>Bacteria</taxon>
        <taxon>Bacillati</taxon>
        <taxon>Vulcanimicrobiota</taxon>
        <taxon>Vulcanimicrobiia</taxon>
        <taxon>Vulcanimicrobiales</taxon>
        <taxon>Vulcanimicrobiaceae</taxon>
        <taxon>Vulcanimicrobium</taxon>
    </lineage>
</organism>
<gene>
    <name evidence="1" type="ORF">WPS_04850</name>
</gene>
<dbReference type="AlphaFoldDB" id="A0AAN1XT57"/>
<dbReference type="EMBL" id="AP025523">
    <property type="protein sequence ID" value="BDE05209.1"/>
    <property type="molecule type" value="Genomic_DNA"/>
</dbReference>
<dbReference type="Proteomes" id="UP001317532">
    <property type="component" value="Chromosome"/>
</dbReference>
<name>A0AAN1XT57_UNVUL</name>
<keyword evidence="2" id="KW-1185">Reference proteome</keyword>
<reference evidence="1 2" key="1">
    <citation type="journal article" date="2022" name="ISME Commun">
        <title>Vulcanimicrobium alpinus gen. nov. sp. nov., the first cultivated representative of the candidate phylum 'Eremiobacterota', is a metabolically versatile aerobic anoxygenic phototroph.</title>
        <authorList>
            <person name="Yabe S."/>
            <person name="Muto K."/>
            <person name="Abe K."/>
            <person name="Yokota A."/>
            <person name="Staudigel H."/>
            <person name="Tebo B.M."/>
        </authorList>
    </citation>
    <scope>NUCLEOTIDE SEQUENCE [LARGE SCALE GENOMIC DNA]</scope>
    <source>
        <strain evidence="1 2">WC8-2</strain>
    </source>
</reference>